<dbReference type="AlphaFoldDB" id="A0AAE7R705"/>
<name>A0AAE7R705_9HYPH</name>
<keyword evidence="6" id="KW-1185">Reference proteome</keyword>
<evidence type="ECO:0000259" key="2">
    <source>
        <dbReference type="Pfam" id="PF09851"/>
    </source>
</evidence>
<feature type="region of interest" description="Disordered" evidence="1">
    <location>
        <begin position="133"/>
        <end position="173"/>
    </location>
</feature>
<feature type="compositionally biased region" description="Low complexity" evidence="1">
    <location>
        <begin position="139"/>
        <end position="157"/>
    </location>
</feature>
<dbReference type="Proteomes" id="UP000822331">
    <property type="component" value="Unassembled WGS sequence"/>
</dbReference>
<protein>
    <submittedName>
        <fullName evidence="4">SHOCT domain-containing protein</fullName>
    </submittedName>
</protein>
<sequence>MVHHHCTDVARAASVAGVTACCAYLIAVADAIRKKPTNGARLVIRDTQEQSIVDSVSQRHGVSVGVVEHLAMALIAGHTHQAQFNHSELGGMGQWSNGGMTMVGDMFNNGLKHRVDMLCSEIAGYIREGRLSGPKPDWSHQSQSQGSGNSFFYQSGSHNGSWPQHLGQPSSTGAQNNLRYAFFPASRRLAIDVNGQITVYDTKDHNIGGFSQQQSGDQSLTFTSQHGLVRVADLDVMTEKDSVPSPQEPLKAPLALTEPVPVPIPVPDPVMTPPSTSVVSGPTGFEDDIISKIERLAGLHAKGIVSDEEFAAKKTELLDRL</sequence>
<reference evidence="3 6" key="1">
    <citation type="journal article" date="2020" name="Science">
        <title>Unexpected conservation and global transmission of agrobacterial virulence plasmids.</title>
        <authorList>
            <person name="Weisberg A.J."/>
            <person name="Davis E.W. 2nd"/>
            <person name="Tabima J."/>
            <person name="Belcher M.S."/>
            <person name="Miller M."/>
            <person name="Kuo C.H."/>
            <person name="Loper J.E."/>
            <person name="Grunwald N.J."/>
            <person name="Putnam M.L."/>
            <person name="Chang J.H."/>
        </authorList>
    </citation>
    <scope>NUCLEOTIDE SEQUENCE [LARGE SCALE GENOMIC DNA]</scope>
    <source>
        <strain evidence="3 6">A19/93</strain>
    </source>
</reference>
<evidence type="ECO:0000313" key="5">
    <source>
        <dbReference type="Proteomes" id="UP000663912"/>
    </source>
</evidence>
<dbReference type="Proteomes" id="UP000663912">
    <property type="component" value="Chromosome 2"/>
</dbReference>
<evidence type="ECO:0000313" key="3">
    <source>
        <dbReference type="EMBL" id="NTF40226.1"/>
    </source>
</evidence>
<dbReference type="Pfam" id="PF09851">
    <property type="entry name" value="SHOCT"/>
    <property type="match status" value="1"/>
</dbReference>
<proteinExistence type="predicted"/>
<feature type="compositionally biased region" description="Polar residues" evidence="1">
    <location>
        <begin position="158"/>
        <end position="173"/>
    </location>
</feature>
<dbReference type="KEGG" id="arui:G6M88_14360"/>
<evidence type="ECO:0000256" key="1">
    <source>
        <dbReference type="SAM" id="MobiDB-lite"/>
    </source>
</evidence>
<organism evidence="4 5">
    <name type="scientific">Agrobacterium rubi</name>
    <dbReference type="NCBI Taxonomy" id="28099"/>
    <lineage>
        <taxon>Bacteria</taxon>
        <taxon>Pseudomonadati</taxon>
        <taxon>Pseudomonadota</taxon>
        <taxon>Alphaproteobacteria</taxon>
        <taxon>Hyphomicrobiales</taxon>
        <taxon>Rhizobiaceae</taxon>
        <taxon>Rhizobium/Agrobacterium group</taxon>
        <taxon>Agrobacterium</taxon>
    </lineage>
</organism>
<dbReference type="EMBL" id="CP049207">
    <property type="protein sequence ID" value="QTG03110.1"/>
    <property type="molecule type" value="Genomic_DNA"/>
</dbReference>
<feature type="domain" description="SHOCT" evidence="2">
    <location>
        <begin position="292"/>
        <end position="318"/>
    </location>
</feature>
<gene>
    <name evidence="3" type="ORF">G6L72_26510</name>
    <name evidence="4" type="ORF">G6M88_14360</name>
</gene>
<evidence type="ECO:0000313" key="4">
    <source>
        <dbReference type="EMBL" id="QTG03110.1"/>
    </source>
</evidence>
<evidence type="ECO:0000313" key="6">
    <source>
        <dbReference type="Proteomes" id="UP000822331"/>
    </source>
</evidence>
<reference evidence="4" key="2">
    <citation type="submission" date="2020-02" db="EMBL/GenBank/DDBJ databases">
        <title>Unexpected conservation and global transmission of agrobacterial virulence plasmids.</title>
        <authorList>
            <person name="Weisberg A.J."/>
            <person name="Davis E.W. II"/>
            <person name="Tabima J.R."/>
            <person name="Belcher M.S."/>
            <person name="Miller M."/>
            <person name="Kuo C.-H."/>
            <person name="Loper J.E."/>
            <person name="Grunwald N.J."/>
            <person name="Putnam M.L."/>
            <person name="Chang J.H."/>
        </authorList>
    </citation>
    <scope>NUCLEOTIDE SEQUENCE</scope>
    <source>
        <strain evidence="4">W2/73</strain>
    </source>
</reference>
<accession>A0AAE7R705</accession>
<dbReference type="InterPro" id="IPR018649">
    <property type="entry name" value="SHOCT"/>
</dbReference>
<dbReference type="EMBL" id="JAAMCP010000022">
    <property type="protein sequence ID" value="NTF40226.1"/>
    <property type="molecule type" value="Genomic_DNA"/>
</dbReference>